<organism evidence="1 2">
    <name type="scientific">Araneus ventricosus</name>
    <name type="common">Orbweaver spider</name>
    <name type="synonym">Epeira ventricosa</name>
    <dbReference type="NCBI Taxonomy" id="182803"/>
    <lineage>
        <taxon>Eukaryota</taxon>
        <taxon>Metazoa</taxon>
        <taxon>Ecdysozoa</taxon>
        <taxon>Arthropoda</taxon>
        <taxon>Chelicerata</taxon>
        <taxon>Arachnida</taxon>
        <taxon>Araneae</taxon>
        <taxon>Araneomorphae</taxon>
        <taxon>Entelegynae</taxon>
        <taxon>Araneoidea</taxon>
        <taxon>Araneidae</taxon>
        <taxon>Araneus</taxon>
    </lineage>
</organism>
<evidence type="ECO:0000313" key="2">
    <source>
        <dbReference type="Proteomes" id="UP000499080"/>
    </source>
</evidence>
<dbReference type="EMBL" id="BGPR01004635">
    <property type="protein sequence ID" value="GBN01646.1"/>
    <property type="molecule type" value="Genomic_DNA"/>
</dbReference>
<evidence type="ECO:0000313" key="1">
    <source>
        <dbReference type="EMBL" id="GBN01646.1"/>
    </source>
</evidence>
<dbReference type="Proteomes" id="UP000499080">
    <property type="component" value="Unassembled WGS sequence"/>
</dbReference>
<comment type="caution">
    <text evidence="1">The sequence shown here is derived from an EMBL/GenBank/DDBJ whole genome shotgun (WGS) entry which is preliminary data.</text>
</comment>
<protein>
    <submittedName>
        <fullName evidence="1">Uncharacterized protein</fullName>
    </submittedName>
</protein>
<proteinExistence type="predicted"/>
<reference evidence="1 2" key="1">
    <citation type="journal article" date="2019" name="Sci. Rep.">
        <title>Orb-weaving spider Araneus ventricosus genome elucidates the spidroin gene catalogue.</title>
        <authorList>
            <person name="Kono N."/>
            <person name="Nakamura H."/>
            <person name="Ohtoshi R."/>
            <person name="Moran D.A.P."/>
            <person name="Shinohara A."/>
            <person name="Yoshida Y."/>
            <person name="Fujiwara M."/>
            <person name="Mori M."/>
            <person name="Tomita M."/>
            <person name="Arakawa K."/>
        </authorList>
    </citation>
    <scope>NUCLEOTIDE SEQUENCE [LARGE SCALE GENOMIC DNA]</scope>
</reference>
<sequence length="99" mass="11319">MFLEVKNVLYSLQSLLPCLRLDIHDFSTPRKFGRFTAKPVVSAKKRLKLVRCSQKFGFPTSLKIQLLYLDYWAINAEMRPVYIHGGGGRFLEETGIVVG</sequence>
<gene>
    <name evidence="1" type="ORF">AVEN_232768_1</name>
</gene>
<accession>A0A4Y2KIT0</accession>
<keyword evidence="2" id="KW-1185">Reference proteome</keyword>
<dbReference type="AlphaFoldDB" id="A0A4Y2KIT0"/>
<name>A0A4Y2KIT0_ARAVE</name>